<evidence type="ECO:0000313" key="1">
    <source>
        <dbReference type="EMBL" id="MEJ8472902.1"/>
    </source>
</evidence>
<sequence>MATNQISWIAADWGTTNLRIWLMSASNDIMAHRQSDKGMGKLKPAEFEAALLDLLDDCLTPDAETPVVICGMAGSRQGWVEAPYITTPCTPPGLADATHVTGTDRRITVSILPGVKQIDPADVMRGEETQIAGFLASEPSFTGIICLPGTHTKWVHVSNGTIASFSTFMSGELFDLLSRQSVLRHGVQQSEINTEAFSSAIMDIKKAPQNFAAELFGIRAKGLIAGLTPSAAFSRLSGLVIGAELSALDLTAAPDGNVIILGADRLADAYATGLQALGLSSRKTSVETATLHGLILAHSQLKETET</sequence>
<dbReference type="Gene3D" id="3.30.420.300">
    <property type="entry name" value="2-keto-3-deoxy-galactonokinase, substrate binding domain"/>
    <property type="match status" value="1"/>
</dbReference>
<dbReference type="EMBL" id="JBAKIA010000001">
    <property type="protein sequence ID" value="MEJ8472902.1"/>
    <property type="molecule type" value="Genomic_DNA"/>
</dbReference>
<comment type="caution">
    <text evidence="1">The sequence shown here is derived from an EMBL/GenBank/DDBJ whole genome shotgun (WGS) entry which is preliminary data.</text>
</comment>
<dbReference type="InterPro" id="IPR042257">
    <property type="entry name" value="DGOK_C"/>
</dbReference>
<keyword evidence="2" id="KW-1185">Reference proteome</keyword>
<dbReference type="Pfam" id="PF05035">
    <property type="entry name" value="DGOK"/>
    <property type="match status" value="1"/>
</dbReference>
<reference evidence="1 2" key="1">
    <citation type="submission" date="2024-02" db="EMBL/GenBank/DDBJ databases">
        <title>Roseibium algae sp. nov., isolated from marine alga (Grateloupia sp.), showing potential in myo-inositol conversion.</title>
        <authorList>
            <person name="Wang Y."/>
        </authorList>
    </citation>
    <scope>NUCLEOTIDE SEQUENCE [LARGE SCALE GENOMIC DNA]</scope>
    <source>
        <strain evidence="1 2">H3510</strain>
    </source>
</reference>
<accession>A0ABU8TG34</accession>
<gene>
    <name evidence="1" type="ORF">V6575_02275</name>
</gene>
<protein>
    <submittedName>
        <fullName evidence="1">2-dehydro-3-deoxygalactonokinase</fullName>
    </submittedName>
</protein>
<organism evidence="1 2">
    <name type="scientific">Roseibium algae</name>
    <dbReference type="NCBI Taxonomy" id="3123038"/>
    <lineage>
        <taxon>Bacteria</taxon>
        <taxon>Pseudomonadati</taxon>
        <taxon>Pseudomonadota</taxon>
        <taxon>Alphaproteobacteria</taxon>
        <taxon>Hyphomicrobiales</taxon>
        <taxon>Stappiaceae</taxon>
        <taxon>Roseibium</taxon>
    </lineage>
</organism>
<proteinExistence type="predicted"/>
<dbReference type="Gene3D" id="3.30.420.310">
    <property type="entry name" value="2-keto-3-deoxy-galactonokinase, C-terminal domain"/>
    <property type="match status" value="1"/>
</dbReference>
<dbReference type="Proteomes" id="UP001385499">
    <property type="component" value="Unassembled WGS sequence"/>
</dbReference>
<dbReference type="RefSeq" id="WP_340272396.1">
    <property type="nucleotide sequence ID" value="NZ_JBAKIA010000001.1"/>
</dbReference>
<dbReference type="InterPro" id="IPR007729">
    <property type="entry name" value="DGOK"/>
</dbReference>
<name>A0ABU8TG34_9HYPH</name>
<dbReference type="InterPro" id="IPR042258">
    <property type="entry name" value="DGOK_N"/>
</dbReference>
<evidence type="ECO:0000313" key="2">
    <source>
        <dbReference type="Proteomes" id="UP001385499"/>
    </source>
</evidence>